<gene>
    <name evidence="2" type="ORF">Tci_522193</name>
</gene>
<reference evidence="2" key="1">
    <citation type="journal article" date="2019" name="Sci. Rep.">
        <title>Draft genome of Tanacetum cinerariifolium, the natural source of mosquito coil.</title>
        <authorList>
            <person name="Yamashiro T."/>
            <person name="Shiraishi A."/>
            <person name="Satake H."/>
            <person name="Nakayama K."/>
        </authorList>
    </citation>
    <scope>NUCLEOTIDE SEQUENCE</scope>
</reference>
<protein>
    <recommendedName>
        <fullName evidence="3">Reverse transcriptase domain-containing protein</fullName>
    </recommendedName>
</protein>
<comment type="caution">
    <text evidence="2">The sequence shown here is derived from an EMBL/GenBank/DDBJ whole genome shotgun (WGS) entry which is preliminary data.</text>
</comment>
<proteinExistence type="predicted"/>
<organism evidence="2">
    <name type="scientific">Tanacetum cinerariifolium</name>
    <name type="common">Dalmatian daisy</name>
    <name type="synonym">Chrysanthemum cinerariifolium</name>
    <dbReference type="NCBI Taxonomy" id="118510"/>
    <lineage>
        <taxon>Eukaryota</taxon>
        <taxon>Viridiplantae</taxon>
        <taxon>Streptophyta</taxon>
        <taxon>Embryophyta</taxon>
        <taxon>Tracheophyta</taxon>
        <taxon>Spermatophyta</taxon>
        <taxon>Magnoliopsida</taxon>
        <taxon>eudicotyledons</taxon>
        <taxon>Gunneridae</taxon>
        <taxon>Pentapetalae</taxon>
        <taxon>asterids</taxon>
        <taxon>campanulids</taxon>
        <taxon>Asterales</taxon>
        <taxon>Asteraceae</taxon>
        <taxon>Asteroideae</taxon>
        <taxon>Anthemideae</taxon>
        <taxon>Anthemidinae</taxon>
        <taxon>Tanacetum</taxon>
    </lineage>
</organism>
<evidence type="ECO:0000256" key="1">
    <source>
        <dbReference type="SAM" id="MobiDB-lite"/>
    </source>
</evidence>
<accession>A0A699ILS7</accession>
<feature type="region of interest" description="Disordered" evidence="1">
    <location>
        <begin position="204"/>
        <end position="246"/>
    </location>
</feature>
<dbReference type="EMBL" id="BKCJ010286731">
    <property type="protein sequence ID" value="GEZ50220.1"/>
    <property type="molecule type" value="Genomic_DNA"/>
</dbReference>
<dbReference type="AlphaFoldDB" id="A0A699ILS7"/>
<name>A0A699ILS7_TANCI</name>
<evidence type="ECO:0000313" key="2">
    <source>
        <dbReference type="EMBL" id="GEZ50220.1"/>
    </source>
</evidence>
<feature type="compositionally biased region" description="Basic and acidic residues" evidence="1">
    <location>
        <begin position="265"/>
        <end position="274"/>
    </location>
</feature>
<sequence>MDFKVSNPNNHNGPTNGLVGLITNSGSSPSALVGFVPQWMGGKISNNNNGWLEEDPEEELEEEQIEDENMVNMRRMTLRGVKRLSKQMHDGYRTEKKMAKKLRQDELRMNGQEFDITTLDLAVGENRSENSKMMKLITGLSREFTELKNQNHMAEELSRWEAWVRGRIPNNLRFQEGPSIYTAPVPHADDPYVMVRDAAMNTQGDEDFNTDAPRDIQPSKPRGCPRDSQIMPLKRRSQTNPQPTLTQEDVDQLVRDRIEAAIRDERERVRREATRAGGPAGGPVTAPMARDCSFAGFMKCGPT</sequence>
<feature type="region of interest" description="Disordered" evidence="1">
    <location>
        <begin position="265"/>
        <end position="289"/>
    </location>
</feature>
<evidence type="ECO:0008006" key="3">
    <source>
        <dbReference type="Google" id="ProtNLM"/>
    </source>
</evidence>